<organism evidence="8 9">
    <name type="scientific">Phyllostomus discolor</name>
    <name type="common">pale spear-nosed bat</name>
    <dbReference type="NCBI Taxonomy" id="89673"/>
    <lineage>
        <taxon>Eukaryota</taxon>
        <taxon>Metazoa</taxon>
        <taxon>Chordata</taxon>
        <taxon>Craniata</taxon>
        <taxon>Vertebrata</taxon>
        <taxon>Euteleostomi</taxon>
        <taxon>Mammalia</taxon>
        <taxon>Eutheria</taxon>
        <taxon>Laurasiatheria</taxon>
        <taxon>Chiroptera</taxon>
        <taxon>Yangochiroptera</taxon>
        <taxon>Phyllostomidae</taxon>
        <taxon>Phyllostominae</taxon>
        <taxon>Phyllostomus</taxon>
    </lineage>
</organism>
<evidence type="ECO:0000256" key="4">
    <source>
        <dbReference type="ARBA" id="ARBA00045176"/>
    </source>
</evidence>
<dbReference type="Gene3D" id="3.30.450.30">
    <property type="entry name" value="Dynein light chain 2a, cytoplasmic"/>
    <property type="match status" value="1"/>
</dbReference>
<evidence type="ECO:0000259" key="7">
    <source>
        <dbReference type="SMART" id="SM00960"/>
    </source>
</evidence>
<comment type="function">
    <text evidence="4">As part of the Ragulator complex it is involved in amino acid sensing and activation of mTORC1, a signaling complex promoting cell growth in response to growth factors, energy levels, and amino acids. Activated by amino acids through a mechanism involving the lysosomal V-ATPase, the Ragulator plays a dual role for the small GTPases Rag (RagA/RRAGA, RagB/RRAGB, RagC/RRAGC and/or RagD/RRAGD): it (1) acts as a guanine nucleotide exchange factor (GEF), activating the small GTPases Rag and (2) mediates recruitment of Rag GTPases to the lysosome membrane. Activated Ragulator and Rag GTPases function as a scaffold recruiting mTORC1 to lysosomes where it is in turn activated. Adapter protein that enhances the efficiency of the MAP kinase cascade facilitating the activation of MAPK2.</text>
</comment>
<name>A0A833YIG4_9CHIR</name>
<dbReference type="FunFam" id="3.30.450.30:FF:000004">
    <property type="entry name" value="ragulator complex protein LAMTOR2"/>
    <property type="match status" value="1"/>
</dbReference>
<dbReference type="GO" id="GO:0031902">
    <property type="term" value="C:late endosome membrane"/>
    <property type="evidence" value="ECO:0007669"/>
    <property type="project" value="UniProtKB-SubCell"/>
</dbReference>
<dbReference type="GO" id="GO:0060090">
    <property type="term" value="F:molecular adaptor activity"/>
    <property type="evidence" value="ECO:0007669"/>
    <property type="project" value="InterPro"/>
</dbReference>
<evidence type="ECO:0000256" key="2">
    <source>
        <dbReference type="ARBA" id="ARBA00004630"/>
    </source>
</evidence>
<gene>
    <name evidence="8" type="ORF">HJG60_007505</name>
</gene>
<dbReference type="Proteomes" id="UP000664940">
    <property type="component" value="Unassembled WGS sequence"/>
</dbReference>
<dbReference type="GO" id="GO:0150116">
    <property type="term" value="P:regulation of cell-substrate junction organization"/>
    <property type="evidence" value="ECO:0007669"/>
    <property type="project" value="UniProtKB-ARBA"/>
</dbReference>
<reference evidence="8 9" key="1">
    <citation type="journal article" date="2020" name="Nature">
        <title>Six reference-quality genomes reveal evolution of bat adaptations.</title>
        <authorList>
            <person name="Jebb D."/>
            <person name="Huang Z."/>
            <person name="Pippel M."/>
            <person name="Hughes G.M."/>
            <person name="Lavrichenko K."/>
            <person name="Devanna P."/>
            <person name="Winkler S."/>
            <person name="Jermiin L.S."/>
            <person name="Skirmuntt E.C."/>
            <person name="Katzourakis A."/>
            <person name="Burkitt-Gray L."/>
            <person name="Ray D.A."/>
            <person name="Sullivan K.A.M."/>
            <person name="Roscito J.G."/>
            <person name="Kirilenko B.M."/>
            <person name="Davalos L.M."/>
            <person name="Corthals A.P."/>
            <person name="Power M.L."/>
            <person name="Jones G."/>
            <person name="Ransome R.D."/>
            <person name="Dechmann D.K.N."/>
            <person name="Locatelli A.G."/>
            <person name="Puechmaille S.J."/>
            <person name="Fedrigo O."/>
            <person name="Jarvis E.D."/>
            <person name="Hiller M."/>
            <person name="Vernes S.C."/>
            <person name="Myers E.W."/>
            <person name="Teeling E.C."/>
        </authorList>
    </citation>
    <scope>NUCLEOTIDE SEQUENCE [LARGE SCALE GENOMIC DNA]</scope>
    <source>
        <strain evidence="8">Bat1K_MPI-CBG_1</strain>
    </source>
</reference>
<dbReference type="GO" id="GO:0032008">
    <property type="term" value="P:positive regulation of TOR signaling"/>
    <property type="evidence" value="ECO:0007669"/>
    <property type="project" value="InterPro"/>
</dbReference>
<dbReference type="SMART" id="SM00960">
    <property type="entry name" value="Robl_LC7"/>
    <property type="match status" value="1"/>
</dbReference>
<comment type="caution">
    <text evidence="8">The sequence shown here is derived from an EMBL/GenBank/DDBJ whole genome shotgun (WGS) entry which is preliminary data.</text>
</comment>
<evidence type="ECO:0000256" key="1">
    <source>
        <dbReference type="ARBA" id="ARBA00004492"/>
    </source>
</evidence>
<proteinExistence type="inferred from homology"/>
<feature type="domain" description="Roadblock/LAMTOR2" evidence="7">
    <location>
        <begin position="7"/>
        <end position="95"/>
    </location>
</feature>
<dbReference type="GO" id="GO:0005085">
    <property type="term" value="F:guanyl-nucleotide exchange factor activity"/>
    <property type="evidence" value="ECO:0007669"/>
    <property type="project" value="InterPro"/>
</dbReference>
<dbReference type="Pfam" id="PF03259">
    <property type="entry name" value="Robl_LC7"/>
    <property type="match status" value="1"/>
</dbReference>
<dbReference type="InterPro" id="IPR037587">
    <property type="entry name" value="LAMTOR2-like"/>
</dbReference>
<dbReference type="AlphaFoldDB" id="A0A833YIG4"/>
<evidence type="ECO:0000313" key="8">
    <source>
        <dbReference type="EMBL" id="KAF6074848.1"/>
    </source>
</evidence>
<dbReference type="SUPFAM" id="SSF103196">
    <property type="entry name" value="Roadblock/LC7 domain"/>
    <property type="match status" value="1"/>
</dbReference>
<comment type="subcellular location">
    <subcellularLocation>
        <location evidence="1">Late endosome membrane</location>
        <topology evidence="1">Peripheral membrane protein</topology>
        <orientation evidence="1">Cytoplasmic side</orientation>
    </subcellularLocation>
    <subcellularLocation>
        <location evidence="2">Lysosome membrane</location>
        <topology evidence="2">Peripheral membrane protein</topology>
        <orientation evidence="2">Cytoplasmic side</orientation>
    </subcellularLocation>
</comment>
<dbReference type="PANTHER" id="PTHR13323">
    <property type="entry name" value="LATE ENDOSOMAL/LYSOSOMAL MP1 INTERACTING PROTEIN"/>
    <property type="match status" value="1"/>
</dbReference>
<sequence length="175" mass="18796">MLRPKALTQVLSQANTGGVQSTLLLNNEGSLLAYSGYGDTDARVTAAIASNIWAAYDRNGNQAFNEDNLKFILMDCMEGRVAITRVANLLLCMYAKETVGFGMLKAKVCMCPSRYNPRPSLCSSSLCPLPSPPPSWSPSVSQSTSGGARGWVLSIGSRPGFGLPLMARHARAVWH</sequence>
<dbReference type="GO" id="GO:0005765">
    <property type="term" value="C:lysosomal membrane"/>
    <property type="evidence" value="ECO:0007669"/>
    <property type="project" value="UniProtKB-SubCell"/>
</dbReference>
<dbReference type="EMBL" id="JABVXQ010000015">
    <property type="protein sequence ID" value="KAF6074848.1"/>
    <property type="molecule type" value="Genomic_DNA"/>
</dbReference>
<evidence type="ECO:0000256" key="3">
    <source>
        <dbReference type="ARBA" id="ARBA00007191"/>
    </source>
</evidence>
<dbReference type="InterPro" id="IPR004942">
    <property type="entry name" value="Roadblock/LAMTOR2_dom"/>
</dbReference>
<protein>
    <recommendedName>
        <fullName evidence="5">Ragulator complex protein LAMTOR2</fullName>
    </recommendedName>
    <alternativeName>
        <fullName evidence="6">Late endosomal/lysosomal adaptor and MAPK and MTOR activator 2</fullName>
    </alternativeName>
</protein>
<accession>A0A833YIG4</accession>
<evidence type="ECO:0000313" key="9">
    <source>
        <dbReference type="Proteomes" id="UP000664940"/>
    </source>
</evidence>
<evidence type="ECO:0000256" key="5">
    <source>
        <dbReference type="ARBA" id="ARBA00072278"/>
    </source>
</evidence>
<comment type="similarity">
    <text evidence="3">Belongs to the GAMAD family.</text>
</comment>
<evidence type="ECO:0000256" key="6">
    <source>
        <dbReference type="ARBA" id="ARBA00081355"/>
    </source>
</evidence>